<dbReference type="AlphaFoldDB" id="A0A5Q3QII8"/>
<dbReference type="Proteomes" id="UP000371041">
    <property type="component" value="Chromosome"/>
</dbReference>
<evidence type="ECO:0000313" key="3">
    <source>
        <dbReference type="EMBL" id="QGK70667.1"/>
    </source>
</evidence>
<dbReference type="EMBL" id="CP045929">
    <property type="protein sequence ID" value="QGK70667.1"/>
    <property type="molecule type" value="Genomic_DNA"/>
</dbReference>
<dbReference type="Gene3D" id="2.40.128.150">
    <property type="entry name" value="Cysteine proteinases"/>
    <property type="match status" value="1"/>
</dbReference>
<dbReference type="RefSeq" id="WP_154077249.1">
    <property type="nucleotide sequence ID" value="NZ_CP045929.1"/>
</dbReference>
<dbReference type="Pfam" id="PF00797">
    <property type="entry name" value="Acetyltransf_2"/>
    <property type="match status" value="1"/>
</dbReference>
<dbReference type="SUPFAM" id="SSF54001">
    <property type="entry name" value="Cysteine proteinases"/>
    <property type="match status" value="1"/>
</dbReference>
<dbReference type="Gene3D" id="3.30.2140.10">
    <property type="entry name" value="Arylamine N-acetyltransferase"/>
    <property type="match status" value="1"/>
</dbReference>
<keyword evidence="4" id="KW-1185">Reference proteome</keyword>
<evidence type="ECO:0000256" key="1">
    <source>
        <dbReference type="ARBA" id="ARBA00006547"/>
    </source>
</evidence>
<organism evidence="3 4">
    <name type="scientific">Allosaccharopolyspora coralli</name>
    <dbReference type="NCBI Taxonomy" id="2665642"/>
    <lineage>
        <taxon>Bacteria</taxon>
        <taxon>Bacillati</taxon>
        <taxon>Actinomycetota</taxon>
        <taxon>Actinomycetes</taxon>
        <taxon>Pseudonocardiales</taxon>
        <taxon>Pseudonocardiaceae</taxon>
        <taxon>Allosaccharopolyspora</taxon>
    </lineage>
</organism>
<evidence type="ECO:0000313" key="4">
    <source>
        <dbReference type="Proteomes" id="UP000371041"/>
    </source>
</evidence>
<evidence type="ECO:0000256" key="2">
    <source>
        <dbReference type="SAM" id="MobiDB-lite"/>
    </source>
</evidence>
<accession>A0A5Q3QII8</accession>
<gene>
    <name evidence="3" type="ORF">GIY23_15125</name>
</gene>
<reference evidence="4" key="1">
    <citation type="submission" date="2019-11" db="EMBL/GenBank/DDBJ databases">
        <title>The complete genome sequence of Saccharopolyspora sp. E2A.</title>
        <authorList>
            <person name="Zhang G."/>
        </authorList>
    </citation>
    <scope>NUCLEOTIDE SEQUENCE [LARGE SCALE GENOMIC DNA]</scope>
    <source>
        <strain evidence="4">E2A</strain>
    </source>
</reference>
<proteinExistence type="inferred from homology"/>
<protein>
    <submittedName>
        <fullName evidence="3">Arylamine N-acetyltransferase</fullName>
    </submittedName>
</protein>
<name>A0A5Q3QII8_9PSEU</name>
<feature type="compositionally biased region" description="Polar residues" evidence="2">
    <location>
        <begin position="278"/>
        <end position="293"/>
    </location>
</feature>
<comment type="similarity">
    <text evidence="1">Belongs to the arylamine N-acetyltransferase family.</text>
</comment>
<dbReference type="InterPro" id="IPR001447">
    <property type="entry name" value="Arylamine_N-AcTrfase"/>
</dbReference>
<dbReference type="GO" id="GO:0016407">
    <property type="term" value="F:acetyltransferase activity"/>
    <property type="evidence" value="ECO:0007669"/>
    <property type="project" value="InterPro"/>
</dbReference>
<dbReference type="InterPro" id="IPR038765">
    <property type="entry name" value="Papain-like_cys_pep_sf"/>
</dbReference>
<dbReference type="KEGG" id="sace:GIY23_15125"/>
<dbReference type="PANTHER" id="PTHR11786:SF0">
    <property type="entry name" value="ARYLAMINE N-ACETYLTRANSFERASE 4-RELATED"/>
    <property type="match status" value="1"/>
</dbReference>
<keyword evidence="3" id="KW-0808">Transferase</keyword>
<dbReference type="PANTHER" id="PTHR11786">
    <property type="entry name" value="N-HYDROXYARYLAMINE O-ACETYLTRANSFERASE"/>
    <property type="match status" value="1"/>
</dbReference>
<feature type="region of interest" description="Disordered" evidence="2">
    <location>
        <begin position="267"/>
        <end position="293"/>
    </location>
</feature>
<sequence>MSTSDPWNTAALDLEGYLTRLGVPRRAPSHNALDQLHESHVQTFTFDNIDVLLDQHPGVELPAVNEKFVGRGRGGYCFEHSVLFAAAVERLGYPVHRRLGRVGDPTQAPRAHMVVEVVLDDQRLLADPGFGMSIPRPIALTHGAQVDHRGRTYRMQRIRAEGGVSWELQRQRGSEWERMHTTDELAVHPVDITMGHQYTSTHSAFRSQLMLSLFDEDGTHTTVTHNTVTVRRPEGETEHRGLEADELDQWLDRLRVPLTPHERHWLNNRATKLRSEESPATQTDTEPESTLAS</sequence>